<accession>A0A024TNW5</accession>
<name>A0A024TNW5_9STRA</name>
<dbReference type="GO" id="GO:0016906">
    <property type="term" value="F:sterol 3-beta-glucosyltransferase activity"/>
    <property type="evidence" value="ECO:0007669"/>
    <property type="project" value="UniProtKB-ARBA"/>
</dbReference>
<dbReference type="STRING" id="157072.A0A024TNW5"/>
<dbReference type="EMBL" id="KI913979">
    <property type="protein sequence ID" value="ETV95830.1"/>
    <property type="molecule type" value="Genomic_DNA"/>
</dbReference>
<reference evidence="4" key="1">
    <citation type="submission" date="2013-12" db="EMBL/GenBank/DDBJ databases">
        <title>The Genome Sequence of Aphanomyces invadans NJM9701.</title>
        <authorList>
            <consortium name="The Broad Institute Genomics Platform"/>
            <person name="Russ C."/>
            <person name="Tyler B."/>
            <person name="van West P."/>
            <person name="Dieguez-Uribeondo J."/>
            <person name="Young S.K."/>
            <person name="Zeng Q."/>
            <person name="Gargeya S."/>
            <person name="Fitzgerald M."/>
            <person name="Abouelleil A."/>
            <person name="Alvarado L."/>
            <person name="Chapman S.B."/>
            <person name="Gainer-Dewar J."/>
            <person name="Goldberg J."/>
            <person name="Griggs A."/>
            <person name="Gujja S."/>
            <person name="Hansen M."/>
            <person name="Howarth C."/>
            <person name="Imamovic A."/>
            <person name="Ireland A."/>
            <person name="Larimer J."/>
            <person name="McCowan C."/>
            <person name="Murphy C."/>
            <person name="Pearson M."/>
            <person name="Poon T.W."/>
            <person name="Priest M."/>
            <person name="Roberts A."/>
            <person name="Saif S."/>
            <person name="Shea T."/>
            <person name="Sykes S."/>
            <person name="Wortman J."/>
            <person name="Nusbaum C."/>
            <person name="Birren B."/>
        </authorList>
    </citation>
    <scope>NUCLEOTIDE SEQUENCE [LARGE SCALE GENOMIC DNA]</scope>
    <source>
        <strain evidence="4">NJM9701</strain>
    </source>
</reference>
<feature type="domain" description="Erythromycin biosynthesis protein CIII-like C-terminal" evidence="3">
    <location>
        <begin position="338"/>
        <end position="425"/>
    </location>
</feature>
<gene>
    <name evidence="4" type="ORF">H310_10874</name>
</gene>
<evidence type="ECO:0000259" key="2">
    <source>
        <dbReference type="Pfam" id="PF03033"/>
    </source>
</evidence>
<dbReference type="InterPro" id="IPR004276">
    <property type="entry name" value="GlycoTrans_28_N"/>
</dbReference>
<dbReference type="Gene3D" id="3.40.50.2000">
    <property type="entry name" value="Glycogen Phosphorylase B"/>
    <property type="match status" value="2"/>
</dbReference>
<evidence type="ECO:0000313" key="4">
    <source>
        <dbReference type="EMBL" id="ETV95830.1"/>
    </source>
</evidence>
<organism evidence="4">
    <name type="scientific">Aphanomyces invadans</name>
    <dbReference type="NCBI Taxonomy" id="157072"/>
    <lineage>
        <taxon>Eukaryota</taxon>
        <taxon>Sar</taxon>
        <taxon>Stramenopiles</taxon>
        <taxon>Oomycota</taxon>
        <taxon>Saprolegniomycetes</taxon>
        <taxon>Saprolegniales</taxon>
        <taxon>Verrucalvaceae</taxon>
        <taxon>Aphanomyces</taxon>
    </lineage>
</organism>
<dbReference type="Pfam" id="PF03033">
    <property type="entry name" value="Glyco_transf_28"/>
    <property type="match status" value="1"/>
</dbReference>
<dbReference type="OrthoDB" id="5835829at2759"/>
<protein>
    <recommendedName>
        <fullName evidence="5">Glycosyltransferase family 28 N-terminal domain-containing protein</fullName>
    </recommendedName>
</protein>
<evidence type="ECO:0000256" key="1">
    <source>
        <dbReference type="ARBA" id="ARBA00022679"/>
    </source>
</evidence>
<dbReference type="CDD" id="cd03784">
    <property type="entry name" value="GT1_Gtf-like"/>
    <property type="match status" value="1"/>
</dbReference>
<dbReference type="PANTHER" id="PTHR48050">
    <property type="entry name" value="STEROL 3-BETA-GLUCOSYLTRANSFERASE"/>
    <property type="match status" value="1"/>
</dbReference>
<evidence type="ECO:0008006" key="5">
    <source>
        <dbReference type="Google" id="ProtNLM"/>
    </source>
</evidence>
<dbReference type="InterPro" id="IPR010610">
    <property type="entry name" value="EryCIII-like_C"/>
</dbReference>
<dbReference type="AlphaFoldDB" id="A0A024TNW5"/>
<dbReference type="VEuPathDB" id="FungiDB:H310_10874"/>
<sequence>MGLHDTPKNIVIVSVGTRGDVQPYCVVGAALAALGHNVTVACEKRLEALVTTEFKLPYRPIVGDMMGCFFDEGYQAKLRTAKVLGFYHLMHQWNERFDKRDIYASYVAALHGADIVIGGPISTAESYSVAEAIGATWIPLFLGHIHLPTSEFPQWMLQDFTGSWFGSINKWTHSVVWNQVWQQQRVTINEWRQHTLHLPPITSSFGLRDTVLTNDSIVMYQACSVLFAGPKRRVPLDFAAGKVVYTGFLYPSTPQPEPEPLRVFLRQSDTPVIYIGFGSMPALQPLALLHFAIDVCKLTSTRCVLAAGWSLLDECKVLAEAHADVVYVESGSISHTWLFPQMRCLLHHAGLGTCAAGLRSGVPQIPCPKFMDQFHHAQVLVDLGVAPCSISKTKLTAKYVATVVQRVLRDDNSIQMTARAMGEFVAKESHDALPRLCERIVETKPTFLKSTP</sequence>
<dbReference type="InterPro" id="IPR002213">
    <property type="entry name" value="UDP_glucos_trans"/>
</dbReference>
<keyword evidence="1" id="KW-0808">Transferase</keyword>
<dbReference type="PANTHER" id="PTHR48050:SF13">
    <property type="entry name" value="STEROL 3-BETA-GLUCOSYLTRANSFERASE UGT80A2"/>
    <property type="match status" value="1"/>
</dbReference>
<dbReference type="RefSeq" id="XP_008875581.1">
    <property type="nucleotide sequence ID" value="XM_008877359.1"/>
</dbReference>
<dbReference type="FunFam" id="3.40.50.2000:FF:000009">
    <property type="entry name" value="Sterol 3-beta-glucosyltransferase UGT80A2"/>
    <property type="match status" value="1"/>
</dbReference>
<dbReference type="GeneID" id="20087924"/>
<dbReference type="InterPro" id="IPR050426">
    <property type="entry name" value="Glycosyltransferase_28"/>
</dbReference>
<dbReference type="eggNOG" id="KOG1192">
    <property type="taxonomic scope" value="Eukaryota"/>
</dbReference>
<dbReference type="GO" id="GO:0005975">
    <property type="term" value="P:carbohydrate metabolic process"/>
    <property type="evidence" value="ECO:0007669"/>
    <property type="project" value="InterPro"/>
</dbReference>
<proteinExistence type="predicted"/>
<feature type="domain" description="Glycosyltransferase family 28 N-terminal" evidence="2">
    <location>
        <begin position="10"/>
        <end position="79"/>
    </location>
</feature>
<dbReference type="SUPFAM" id="SSF53756">
    <property type="entry name" value="UDP-Glycosyltransferase/glycogen phosphorylase"/>
    <property type="match status" value="1"/>
</dbReference>
<dbReference type="Pfam" id="PF06722">
    <property type="entry name" value="EryCIII-like_C"/>
    <property type="match status" value="1"/>
</dbReference>
<evidence type="ECO:0000259" key="3">
    <source>
        <dbReference type="Pfam" id="PF06722"/>
    </source>
</evidence>